<evidence type="ECO:0000313" key="3">
    <source>
        <dbReference type="Proteomes" id="UP001307849"/>
    </source>
</evidence>
<dbReference type="Proteomes" id="UP001307849">
    <property type="component" value="Unassembled WGS sequence"/>
</dbReference>
<evidence type="ECO:0000313" key="2">
    <source>
        <dbReference type="EMBL" id="KAK6502686.1"/>
    </source>
</evidence>
<feature type="domain" description="F-box" evidence="1">
    <location>
        <begin position="1"/>
        <end position="43"/>
    </location>
</feature>
<organism evidence="2 3">
    <name type="scientific">Arthrobotrys conoides</name>
    <dbReference type="NCBI Taxonomy" id="74498"/>
    <lineage>
        <taxon>Eukaryota</taxon>
        <taxon>Fungi</taxon>
        <taxon>Dikarya</taxon>
        <taxon>Ascomycota</taxon>
        <taxon>Pezizomycotina</taxon>
        <taxon>Orbiliomycetes</taxon>
        <taxon>Orbiliales</taxon>
        <taxon>Orbiliaceae</taxon>
        <taxon>Arthrobotrys</taxon>
    </lineage>
</organism>
<comment type="caution">
    <text evidence="2">The sequence shown here is derived from an EMBL/GenBank/DDBJ whole genome shotgun (WGS) entry which is preliminary data.</text>
</comment>
<dbReference type="SUPFAM" id="SSF81383">
    <property type="entry name" value="F-box domain"/>
    <property type="match status" value="1"/>
</dbReference>
<keyword evidence="3" id="KW-1185">Reference proteome</keyword>
<dbReference type="AlphaFoldDB" id="A0AAN8MYX7"/>
<sequence>MANCPPEIWLSIYGYLHYSDLKSISRCSKYLRGLALSRLFRAVKLSLESAAAFENGNLEGILHHVQKVAIGDKTDMPIRSTLVLVESSCRALRFLPNVTNLKLSFMAPFEFQASIFLLAFKYISKYSCYKNLRSVTLAFGESRLHELPRKNRKLIRDVEDVRFPPNIEYVSMCGIKDSYFDFTTKAMPYPCILFSSISETLRRVKIESNSISSIMEALEPISYMRSTLAKYPSVTEVWVLLNRLSSTIGGVLLEIPRRFPNIQDLRVDHPYYDFRSAGSIYSQFSKLRKLKRAIVPWPYYNQPDSPVSHNCFGTELIPYLEDSKLKSLEYIDFVSRNCYLGIGKVCRVQAVMSMPILTLREQKFDVSGDIAF</sequence>
<protein>
    <recommendedName>
        <fullName evidence="1">F-box domain-containing protein</fullName>
    </recommendedName>
</protein>
<gene>
    <name evidence="2" type="ORF">TWF506_003264</name>
</gene>
<dbReference type="PROSITE" id="PS50181">
    <property type="entry name" value="FBOX"/>
    <property type="match status" value="1"/>
</dbReference>
<proteinExistence type="predicted"/>
<accession>A0AAN8MYX7</accession>
<dbReference type="EMBL" id="JAVHJM010000011">
    <property type="protein sequence ID" value="KAK6502686.1"/>
    <property type="molecule type" value="Genomic_DNA"/>
</dbReference>
<reference evidence="2 3" key="1">
    <citation type="submission" date="2019-10" db="EMBL/GenBank/DDBJ databases">
        <authorList>
            <person name="Palmer J.M."/>
        </authorList>
    </citation>
    <scope>NUCLEOTIDE SEQUENCE [LARGE SCALE GENOMIC DNA]</scope>
    <source>
        <strain evidence="2 3">TWF506</strain>
    </source>
</reference>
<name>A0AAN8MYX7_9PEZI</name>
<dbReference type="SUPFAM" id="SSF52047">
    <property type="entry name" value="RNI-like"/>
    <property type="match status" value="1"/>
</dbReference>
<dbReference type="InterPro" id="IPR001810">
    <property type="entry name" value="F-box_dom"/>
</dbReference>
<evidence type="ECO:0000259" key="1">
    <source>
        <dbReference type="PROSITE" id="PS50181"/>
    </source>
</evidence>
<dbReference type="InterPro" id="IPR036047">
    <property type="entry name" value="F-box-like_dom_sf"/>
</dbReference>